<gene>
    <name evidence="1" type="ORF">B4098_1023</name>
</gene>
<proteinExistence type="predicted"/>
<dbReference type="Gene3D" id="3.10.129.10">
    <property type="entry name" value="Hotdog Thioesterase"/>
    <property type="match status" value="1"/>
</dbReference>
<name>A0A150JYQ9_HEYCO</name>
<sequence length="199" mass="22302">MPVLFITQNFLKIQPLKFCAKCIIILNRIKRGEKMEERVTKAVQDYYPDSFATCYGCGRLNEKGHHFRTGWLGDKTITIYTPLPEYMGGIPGFAYGGIVASLIDCHSAGSASLYVLRKNGNELGDGTEPPRFVTGTLKVEYKHPTPLGVPLKAIGTVTEIHPKKYRIDTEVFAEDKVVVTGEVIMVMMPEKFRETVKQK</sequence>
<dbReference type="EMBL" id="LQYG01000055">
    <property type="protein sequence ID" value="KYC62241.1"/>
    <property type="molecule type" value="Genomic_DNA"/>
</dbReference>
<evidence type="ECO:0000313" key="2">
    <source>
        <dbReference type="Proteomes" id="UP000075288"/>
    </source>
</evidence>
<dbReference type="InterPro" id="IPR029069">
    <property type="entry name" value="HotDog_dom_sf"/>
</dbReference>
<protein>
    <recommendedName>
        <fullName evidence="3">Thioesterase</fullName>
    </recommendedName>
</protein>
<dbReference type="CDD" id="cd03443">
    <property type="entry name" value="PaaI_thioesterase"/>
    <property type="match status" value="1"/>
</dbReference>
<dbReference type="SUPFAM" id="SSF54637">
    <property type="entry name" value="Thioesterase/thiol ester dehydrase-isomerase"/>
    <property type="match status" value="1"/>
</dbReference>
<accession>A0A150JYQ9</accession>
<comment type="caution">
    <text evidence="1">The sequence shown here is derived from an EMBL/GenBank/DDBJ whole genome shotgun (WGS) entry which is preliminary data.</text>
</comment>
<evidence type="ECO:0008006" key="3">
    <source>
        <dbReference type="Google" id="ProtNLM"/>
    </source>
</evidence>
<dbReference type="PATRIC" id="fig|1398.26.peg.3207"/>
<dbReference type="AlphaFoldDB" id="A0A150JYQ9"/>
<organism evidence="1 2">
    <name type="scientific">Heyndrickxia coagulans</name>
    <name type="common">Weizmannia coagulans</name>
    <dbReference type="NCBI Taxonomy" id="1398"/>
    <lineage>
        <taxon>Bacteria</taxon>
        <taxon>Bacillati</taxon>
        <taxon>Bacillota</taxon>
        <taxon>Bacilli</taxon>
        <taxon>Bacillales</taxon>
        <taxon>Bacillaceae</taxon>
        <taxon>Heyndrickxia</taxon>
    </lineage>
</organism>
<evidence type="ECO:0000313" key="1">
    <source>
        <dbReference type="EMBL" id="KYC62241.1"/>
    </source>
</evidence>
<dbReference type="Proteomes" id="UP000075288">
    <property type="component" value="Unassembled WGS sequence"/>
</dbReference>
<reference evidence="1 2" key="1">
    <citation type="submission" date="2016-01" db="EMBL/GenBank/DDBJ databases">
        <title>Genome Sequences of Twelve Sporeforming Bacillus Species Isolated from Foods.</title>
        <authorList>
            <person name="Berendsen E.M."/>
            <person name="Wells-Bennik M.H."/>
            <person name="Krawcyk A.O."/>
            <person name="De Jong A."/>
            <person name="Holsappel S."/>
            <person name="Eijlander R.T."/>
            <person name="Kuipers O.P."/>
        </authorList>
    </citation>
    <scope>NUCLEOTIDE SEQUENCE [LARGE SCALE GENOMIC DNA]</scope>
    <source>
        <strain evidence="1 2">B4098</strain>
    </source>
</reference>